<proteinExistence type="predicted"/>
<dbReference type="Proteomes" id="UP001057402">
    <property type="component" value="Chromosome 2"/>
</dbReference>
<sequence length="184" mass="21018">MPFVRVTAVVIEEYVVETRLIKENLTHFANEVKVRLSIDFVLLQTFEMTSFKAIKFMDSEVIAIHLSPTIFGRLGSSNEIGRFMNTVRRVSPVVVVFVDSKPRQHRERQRMVKEDRAVPDAAEDRGDSGVGGEEGVSPWREVFLGLGVSQFADFQEELLLGKVQVRGFRVVRRQGELVLCWHEL</sequence>
<reference evidence="2" key="1">
    <citation type="journal article" date="2023" name="Front. Plant Sci.">
        <title>Chromosomal-level genome assembly of Melastoma candidum provides insights into trichome evolution.</title>
        <authorList>
            <person name="Zhong Y."/>
            <person name="Wu W."/>
            <person name="Sun C."/>
            <person name="Zou P."/>
            <person name="Liu Y."/>
            <person name="Dai S."/>
            <person name="Zhou R."/>
        </authorList>
    </citation>
    <scope>NUCLEOTIDE SEQUENCE [LARGE SCALE GENOMIC DNA]</scope>
</reference>
<evidence type="ECO:0000313" key="2">
    <source>
        <dbReference type="Proteomes" id="UP001057402"/>
    </source>
</evidence>
<comment type="caution">
    <text evidence="1">The sequence shown here is derived from an EMBL/GenBank/DDBJ whole genome shotgun (WGS) entry which is preliminary data.</text>
</comment>
<organism evidence="1 2">
    <name type="scientific">Melastoma candidum</name>
    <dbReference type="NCBI Taxonomy" id="119954"/>
    <lineage>
        <taxon>Eukaryota</taxon>
        <taxon>Viridiplantae</taxon>
        <taxon>Streptophyta</taxon>
        <taxon>Embryophyta</taxon>
        <taxon>Tracheophyta</taxon>
        <taxon>Spermatophyta</taxon>
        <taxon>Magnoliopsida</taxon>
        <taxon>eudicotyledons</taxon>
        <taxon>Gunneridae</taxon>
        <taxon>Pentapetalae</taxon>
        <taxon>rosids</taxon>
        <taxon>malvids</taxon>
        <taxon>Myrtales</taxon>
        <taxon>Melastomataceae</taxon>
        <taxon>Melastomatoideae</taxon>
        <taxon>Melastomateae</taxon>
        <taxon>Melastoma</taxon>
    </lineage>
</organism>
<gene>
    <name evidence="1" type="ORF">MLD38_005149</name>
</gene>
<keyword evidence="2" id="KW-1185">Reference proteome</keyword>
<accession>A0ACB9SGJ5</accession>
<dbReference type="EMBL" id="CM042881">
    <property type="protein sequence ID" value="KAI4387307.1"/>
    <property type="molecule type" value="Genomic_DNA"/>
</dbReference>
<name>A0ACB9SGJ5_9MYRT</name>
<evidence type="ECO:0000313" key="1">
    <source>
        <dbReference type="EMBL" id="KAI4387307.1"/>
    </source>
</evidence>
<protein>
    <submittedName>
        <fullName evidence="1">Uncharacterized protein</fullName>
    </submittedName>
</protein>